<protein>
    <submittedName>
        <fullName evidence="2">Uncharacterized protein</fullName>
    </submittedName>
</protein>
<accession>A0A426V412</accession>
<name>A0A426V412_9ACTN</name>
<evidence type="ECO:0000313" key="3">
    <source>
        <dbReference type="Proteomes" id="UP000277256"/>
    </source>
</evidence>
<sequence length="79" mass="8177">MRRETIYLAAGIAVAVLAIGIALAAGLRGGDSGEPTPDPGGTGLIRPTEPPTGLLTGEELESYWDDDRRSSAEPPEATE</sequence>
<comment type="caution">
    <text evidence="2">The sequence shown here is derived from an EMBL/GenBank/DDBJ whole genome shotgun (WGS) entry which is preliminary data.</text>
</comment>
<dbReference type="RefSeq" id="WP_125246084.1">
    <property type="nucleotide sequence ID" value="NZ_RSEB01000001.1"/>
</dbReference>
<organism evidence="2 3">
    <name type="scientific">Glycomyces terrestris</name>
    <dbReference type="NCBI Taxonomy" id="2493553"/>
    <lineage>
        <taxon>Bacteria</taxon>
        <taxon>Bacillati</taxon>
        <taxon>Actinomycetota</taxon>
        <taxon>Actinomycetes</taxon>
        <taxon>Glycomycetales</taxon>
        <taxon>Glycomycetaceae</taxon>
        <taxon>Glycomyces</taxon>
    </lineage>
</organism>
<gene>
    <name evidence="2" type="ORF">EIW28_02230</name>
</gene>
<reference evidence="2 3" key="1">
    <citation type="submission" date="2018-12" db="EMBL/GenBank/DDBJ databases">
        <title>Glycomyces sp. YIM 121974 draft genome.</title>
        <authorList>
            <person name="Li Q."/>
        </authorList>
    </citation>
    <scope>NUCLEOTIDE SEQUENCE [LARGE SCALE GENOMIC DNA]</scope>
    <source>
        <strain evidence="2 3">YIM 121974</strain>
    </source>
</reference>
<dbReference type="Proteomes" id="UP000277256">
    <property type="component" value="Unassembled WGS sequence"/>
</dbReference>
<dbReference type="EMBL" id="RSEB01000001">
    <property type="protein sequence ID" value="RRS01607.1"/>
    <property type="molecule type" value="Genomic_DNA"/>
</dbReference>
<dbReference type="AlphaFoldDB" id="A0A426V412"/>
<keyword evidence="3" id="KW-1185">Reference proteome</keyword>
<evidence type="ECO:0000313" key="2">
    <source>
        <dbReference type="EMBL" id="RRS01607.1"/>
    </source>
</evidence>
<evidence type="ECO:0000256" key="1">
    <source>
        <dbReference type="SAM" id="MobiDB-lite"/>
    </source>
</evidence>
<feature type="region of interest" description="Disordered" evidence="1">
    <location>
        <begin position="27"/>
        <end position="79"/>
    </location>
</feature>
<proteinExistence type="predicted"/>